<dbReference type="OMA" id="FRDECNI"/>
<evidence type="ECO:0000313" key="1">
    <source>
        <dbReference type="EMBL" id="KAF0983618.1"/>
    </source>
</evidence>
<dbReference type="VEuPathDB" id="AmoebaDB:FDP41_010683"/>
<proteinExistence type="predicted"/>
<dbReference type="VEuPathDB" id="AmoebaDB:NfTy_014040"/>
<dbReference type="Proteomes" id="UP000444721">
    <property type="component" value="Unassembled WGS sequence"/>
</dbReference>
<protein>
    <submittedName>
        <fullName evidence="1">Uncharacterized protein</fullName>
    </submittedName>
</protein>
<dbReference type="OrthoDB" id="10383548at2759"/>
<dbReference type="GeneID" id="68117898"/>
<dbReference type="RefSeq" id="XP_044568331.1">
    <property type="nucleotide sequence ID" value="XM_044701008.1"/>
</dbReference>
<dbReference type="VEuPathDB" id="AmoebaDB:NF0082500"/>
<sequence length="542" mass="64395">MPQHNPPHYFKDNSLEGFLENFGDYVDKHNRIVYNMWDYDYYYDDDQYSMMNTIPIALILELQEDHHENLPKYILWGDLTRQIPKRNYRPSYLFVAIRSEGCWIEVSFALLKLGRLGSCVDDSRLTFLHHLNNDNSSMKSYSMSDQLLSFYISQNDEKQITFLCEIEFQFQLVLNDQDVKKSTFHYLETFNYLSTRYKSFWGESSLFSVNENVYYHAVMNSHWNGGLGSFQTTDLIRVSTQSDNNQYANVEQVICIKNGPVVYALLMEKQENDNNEESYKEFFVILTEERKRESSIQKIHIQKNEPPSKTNVYFTNFEKYFVDEQNKFNLEIVAHCKLTFNKYLVMAYCKSKRNHITKVNTFQQLFTDRTMWLLIDVQSKHIKQVFPRVYDLAKKQHDTKDDFTPVTKRKRRGTFSVLSNPEYEDGDLNGGYSNVTLLKQIKNLKGVNDKDYENEEQSNEDTIPFDQELMSPNIETMKGVFLKAFRPFATNADIFQVMVFFTTTQPKQYAKMFRFFFKFRDECNINLHKVAKYFTDVTFEFK</sequence>
<keyword evidence="2" id="KW-1185">Reference proteome</keyword>
<organism evidence="1 2">
    <name type="scientific">Naegleria fowleri</name>
    <name type="common">Brain eating amoeba</name>
    <dbReference type="NCBI Taxonomy" id="5763"/>
    <lineage>
        <taxon>Eukaryota</taxon>
        <taxon>Discoba</taxon>
        <taxon>Heterolobosea</taxon>
        <taxon>Tetramitia</taxon>
        <taxon>Eutetramitia</taxon>
        <taxon>Vahlkampfiidae</taxon>
        <taxon>Naegleria</taxon>
    </lineage>
</organism>
<dbReference type="EMBL" id="VFQX01000006">
    <property type="protein sequence ID" value="KAF0983618.1"/>
    <property type="molecule type" value="Genomic_DNA"/>
</dbReference>
<name>A0A6A5CDN2_NAEFO</name>
<reference evidence="1 2" key="1">
    <citation type="journal article" date="2019" name="Sci. Rep.">
        <title>Nanopore sequencing improves the draft genome of the human pathogenic amoeba Naegleria fowleri.</title>
        <authorList>
            <person name="Liechti N."/>
            <person name="Schurch N."/>
            <person name="Bruggmann R."/>
            <person name="Wittwer M."/>
        </authorList>
    </citation>
    <scope>NUCLEOTIDE SEQUENCE [LARGE SCALE GENOMIC DNA]</scope>
    <source>
        <strain evidence="1 2">ATCC 30894</strain>
    </source>
</reference>
<evidence type="ECO:0000313" key="2">
    <source>
        <dbReference type="Proteomes" id="UP000444721"/>
    </source>
</evidence>
<dbReference type="AlphaFoldDB" id="A0A6A5CDN2"/>
<gene>
    <name evidence="1" type="ORF">FDP41_010683</name>
</gene>
<comment type="caution">
    <text evidence="1">The sequence shown here is derived from an EMBL/GenBank/DDBJ whole genome shotgun (WGS) entry which is preliminary data.</text>
</comment>
<accession>A0A6A5CDN2</accession>